<feature type="domain" description="CCHC-type" evidence="7">
    <location>
        <begin position="39"/>
        <end position="53"/>
    </location>
</feature>
<dbReference type="PANTHER" id="PTHR33680:SF1">
    <property type="entry name" value="OS05G0489500 PROTEIN"/>
    <property type="match status" value="1"/>
</dbReference>
<gene>
    <name evidence="9" type="ORF">LITE_LOCUS44481</name>
</gene>
<keyword evidence="3" id="KW-0862">Zinc</keyword>
<dbReference type="PANTHER" id="PTHR33680">
    <property type="entry name" value="OS07G0190500 PROTEIN"/>
    <property type="match status" value="1"/>
</dbReference>
<dbReference type="SUPFAM" id="SSF57756">
    <property type="entry name" value="Retrovirus zinc finger-like domains"/>
    <property type="match status" value="1"/>
</dbReference>
<keyword evidence="10" id="KW-1185">Reference proteome</keyword>
<keyword evidence="5" id="KW-0175">Coiled coil</keyword>
<proteinExistence type="predicted"/>
<evidence type="ECO:0008006" key="11">
    <source>
        <dbReference type="Google" id="ProtNLM"/>
    </source>
</evidence>
<evidence type="ECO:0000256" key="5">
    <source>
        <dbReference type="SAM" id="Coils"/>
    </source>
</evidence>
<feature type="coiled-coil region" evidence="5">
    <location>
        <begin position="457"/>
        <end position="529"/>
    </location>
</feature>
<name>A0AAV0QRI6_9ROSI</name>
<dbReference type="InterPro" id="IPR010666">
    <property type="entry name" value="Znf_GRF"/>
</dbReference>
<sequence length="543" mass="60634">MAGAVHAPPPPSSSSTSPPSPAMDVYVAQGRSPTLSGACFNCNQPGHWARNCPAKAKAKAKANPSPDPEFDLPVVRCPCGRGACVVKTTKKQNDHLSWKFYGCPGNAHPPYDEGCRFFKWVHDVVPIDVPNCSCRAGKCSLNKESTGRWYFACRIKKGFGACEFTQMADRHVTEIMNRTRSNPSTENSLFRPNRSESSNAEMDVEVTDVIDLAMEEGESLDSIIDNGVSVPYTTSDICIQLTETQRLISVSGGAFKQEIIYQILYDHAHGWLKKLAFSPSQSLKDAAAVRCVFPSFDLFAHEFVAVVPINGGSVMQSQKQVHSLARQMSGRVSSEPSSMTEMQDKCFPRVLLKSYGKALLDVLGSLGPADHERMIKLADDTFHIWRSNLVDYEPFSHSVNEYIEHASRLARIDELIHGKPSSQELLDFYHEEKARFDGISELHADAVAAHRSSSFKYESLSKEVERMRNELLRMEQELAYHEVKTQEDHAHVVKISEDMEESKKIMENAHEMMDEVIKLEQEKESLLEDMSTALAIAAVQLEE</sequence>
<dbReference type="Pfam" id="PF00098">
    <property type="entry name" value="zf-CCHC"/>
    <property type="match status" value="1"/>
</dbReference>
<dbReference type="PROSITE" id="PS51999">
    <property type="entry name" value="ZF_GRF"/>
    <property type="match status" value="1"/>
</dbReference>
<accession>A0AAV0QRI6</accession>
<evidence type="ECO:0000313" key="10">
    <source>
        <dbReference type="Proteomes" id="UP001154282"/>
    </source>
</evidence>
<evidence type="ECO:0000313" key="9">
    <source>
        <dbReference type="EMBL" id="CAI0547721.1"/>
    </source>
</evidence>
<dbReference type="InterPro" id="IPR036875">
    <property type="entry name" value="Znf_CCHC_sf"/>
</dbReference>
<dbReference type="Pfam" id="PF06839">
    <property type="entry name" value="Zn_ribbon_GRF"/>
    <property type="match status" value="1"/>
</dbReference>
<feature type="domain" description="GRF-type" evidence="8">
    <location>
        <begin position="77"/>
        <end position="124"/>
    </location>
</feature>
<dbReference type="GO" id="GO:0003676">
    <property type="term" value="F:nucleic acid binding"/>
    <property type="evidence" value="ECO:0007669"/>
    <property type="project" value="InterPro"/>
</dbReference>
<dbReference type="Proteomes" id="UP001154282">
    <property type="component" value="Unassembled WGS sequence"/>
</dbReference>
<evidence type="ECO:0000259" key="8">
    <source>
        <dbReference type="PROSITE" id="PS51999"/>
    </source>
</evidence>
<dbReference type="InterPro" id="IPR001878">
    <property type="entry name" value="Znf_CCHC"/>
</dbReference>
<evidence type="ECO:0000256" key="3">
    <source>
        <dbReference type="ARBA" id="ARBA00022833"/>
    </source>
</evidence>
<feature type="region of interest" description="Disordered" evidence="6">
    <location>
        <begin position="1"/>
        <end position="25"/>
    </location>
</feature>
<dbReference type="SMART" id="SM00343">
    <property type="entry name" value="ZnF_C2HC"/>
    <property type="match status" value="1"/>
</dbReference>
<evidence type="ECO:0000256" key="6">
    <source>
        <dbReference type="SAM" id="MobiDB-lite"/>
    </source>
</evidence>
<evidence type="ECO:0000259" key="7">
    <source>
        <dbReference type="PROSITE" id="PS50158"/>
    </source>
</evidence>
<organism evidence="9 10">
    <name type="scientific">Linum tenue</name>
    <dbReference type="NCBI Taxonomy" id="586396"/>
    <lineage>
        <taxon>Eukaryota</taxon>
        <taxon>Viridiplantae</taxon>
        <taxon>Streptophyta</taxon>
        <taxon>Embryophyta</taxon>
        <taxon>Tracheophyta</taxon>
        <taxon>Spermatophyta</taxon>
        <taxon>Magnoliopsida</taxon>
        <taxon>eudicotyledons</taxon>
        <taxon>Gunneridae</taxon>
        <taxon>Pentapetalae</taxon>
        <taxon>rosids</taxon>
        <taxon>fabids</taxon>
        <taxon>Malpighiales</taxon>
        <taxon>Linaceae</taxon>
        <taxon>Linum</taxon>
    </lineage>
</organism>
<dbReference type="AlphaFoldDB" id="A0AAV0QRI6"/>
<evidence type="ECO:0000256" key="4">
    <source>
        <dbReference type="PROSITE-ProRule" id="PRU00047"/>
    </source>
</evidence>
<reference evidence="9" key="1">
    <citation type="submission" date="2022-08" db="EMBL/GenBank/DDBJ databases">
        <authorList>
            <person name="Gutierrez-Valencia J."/>
        </authorList>
    </citation>
    <scope>NUCLEOTIDE SEQUENCE</scope>
</reference>
<keyword evidence="1" id="KW-0479">Metal-binding</keyword>
<dbReference type="EMBL" id="CAMGYJ010000010">
    <property type="protein sequence ID" value="CAI0547721.1"/>
    <property type="molecule type" value="Genomic_DNA"/>
</dbReference>
<keyword evidence="2 4" id="KW-0863">Zinc-finger</keyword>
<evidence type="ECO:0000256" key="1">
    <source>
        <dbReference type="ARBA" id="ARBA00022723"/>
    </source>
</evidence>
<dbReference type="GO" id="GO:0008270">
    <property type="term" value="F:zinc ion binding"/>
    <property type="evidence" value="ECO:0007669"/>
    <property type="project" value="UniProtKB-KW"/>
</dbReference>
<comment type="caution">
    <text evidence="9">The sequence shown here is derived from an EMBL/GenBank/DDBJ whole genome shotgun (WGS) entry which is preliminary data.</text>
</comment>
<protein>
    <recommendedName>
        <fullName evidence="11">CCHC-type domain-containing protein</fullName>
    </recommendedName>
</protein>
<evidence type="ECO:0000256" key="2">
    <source>
        <dbReference type="ARBA" id="ARBA00022771"/>
    </source>
</evidence>
<feature type="region of interest" description="Disordered" evidence="6">
    <location>
        <begin position="179"/>
        <end position="198"/>
    </location>
</feature>
<dbReference type="Gene3D" id="4.10.60.10">
    <property type="entry name" value="Zinc finger, CCHC-type"/>
    <property type="match status" value="1"/>
</dbReference>
<dbReference type="PROSITE" id="PS50158">
    <property type="entry name" value="ZF_CCHC"/>
    <property type="match status" value="1"/>
</dbReference>